<dbReference type="PIRSF" id="PIRSF004846">
    <property type="entry name" value="ModA"/>
    <property type="match status" value="1"/>
</dbReference>
<evidence type="ECO:0000313" key="6">
    <source>
        <dbReference type="EMBL" id="OEH84955.1"/>
    </source>
</evidence>
<dbReference type="PANTHER" id="PTHR30632">
    <property type="entry name" value="MOLYBDATE-BINDING PERIPLASMIC PROTEIN"/>
    <property type="match status" value="1"/>
</dbReference>
<dbReference type="GO" id="GO:1901359">
    <property type="term" value="F:tungstate binding"/>
    <property type="evidence" value="ECO:0007669"/>
    <property type="project" value="UniProtKB-ARBA"/>
</dbReference>
<dbReference type="Gene3D" id="3.40.190.10">
    <property type="entry name" value="Periplasmic binding protein-like II"/>
    <property type="match status" value="2"/>
</dbReference>
<dbReference type="Pfam" id="PF13531">
    <property type="entry name" value="SBP_bac_11"/>
    <property type="match status" value="1"/>
</dbReference>
<comment type="caution">
    <text evidence="6">The sequence shown here is derived from an EMBL/GenBank/DDBJ whole genome shotgun (WGS) entry which is preliminary data.</text>
</comment>
<accession>A0A1E5L4B3</accession>
<dbReference type="EMBL" id="MJAT01000035">
    <property type="protein sequence ID" value="OEH84955.1"/>
    <property type="molecule type" value="Genomic_DNA"/>
</dbReference>
<dbReference type="NCBIfam" id="TIGR01256">
    <property type="entry name" value="modA"/>
    <property type="match status" value="1"/>
</dbReference>
<keyword evidence="4" id="KW-0732">Signal</keyword>
<evidence type="ECO:0000256" key="3">
    <source>
        <dbReference type="ARBA" id="ARBA00022723"/>
    </source>
</evidence>
<dbReference type="GO" id="GO:0015689">
    <property type="term" value="P:molybdate ion transport"/>
    <property type="evidence" value="ECO:0007669"/>
    <property type="project" value="InterPro"/>
</dbReference>
<keyword evidence="2 5" id="KW-0500">Molybdenum</keyword>
<dbReference type="GO" id="GO:0046872">
    <property type="term" value="F:metal ion binding"/>
    <property type="evidence" value="ECO:0007669"/>
    <property type="project" value="UniProtKB-KW"/>
</dbReference>
<keyword evidence="3 5" id="KW-0479">Metal-binding</keyword>
<organism evidence="6 7">
    <name type="scientific">Desulfuribacillus stibiiarsenatis</name>
    <dbReference type="NCBI Taxonomy" id="1390249"/>
    <lineage>
        <taxon>Bacteria</taxon>
        <taxon>Bacillati</taxon>
        <taxon>Bacillota</taxon>
        <taxon>Desulfuribacillia</taxon>
        <taxon>Desulfuribacillales</taxon>
        <taxon>Desulfuribacillaceae</taxon>
        <taxon>Desulfuribacillus</taxon>
    </lineage>
</organism>
<dbReference type="Proteomes" id="UP000095255">
    <property type="component" value="Unassembled WGS sequence"/>
</dbReference>
<dbReference type="GO" id="GO:0030973">
    <property type="term" value="F:molybdate ion binding"/>
    <property type="evidence" value="ECO:0007669"/>
    <property type="project" value="InterPro"/>
</dbReference>
<name>A0A1E5L4B3_9FIRM</name>
<dbReference type="CDD" id="cd13539">
    <property type="entry name" value="PBP2_AvModA"/>
    <property type="match status" value="1"/>
</dbReference>
<dbReference type="SUPFAM" id="SSF53850">
    <property type="entry name" value="Periplasmic binding protein-like II"/>
    <property type="match status" value="1"/>
</dbReference>
<evidence type="ECO:0000313" key="7">
    <source>
        <dbReference type="Proteomes" id="UP000095255"/>
    </source>
</evidence>
<dbReference type="STRING" id="1390249.BHU72_07115"/>
<keyword evidence="7" id="KW-1185">Reference proteome</keyword>
<feature type="binding site" evidence="5">
    <location>
        <position position="189"/>
    </location>
    <ligand>
        <name>molybdate</name>
        <dbReference type="ChEBI" id="CHEBI:36264"/>
    </ligand>
</feature>
<evidence type="ECO:0000256" key="1">
    <source>
        <dbReference type="ARBA" id="ARBA00009175"/>
    </source>
</evidence>
<proteinExistence type="inferred from homology"/>
<comment type="similarity">
    <text evidence="1">Belongs to the bacterial solute-binding protein ModA family.</text>
</comment>
<evidence type="ECO:0000256" key="2">
    <source>
        <dbReference type="ARBA" id="ARBA00022505"/>
    </source>
</evidence>
<reference evidence="6 7" key="1">
    <citation type="submission" date="2016-09" db="EMBL/GenBank/DDBJ databases">
        <title>Desulfuribacillus arsenicus sp. nov., an obligately anaerobic, dissimilatory arsenic- and antimonate-reducing bacterium isolated from anoxic sediments.</title>
        <authorList>
            <person name="Abin C.A."/>
            <person name="Hollibaugh J.T."/>
        </authorList>
    </citation>
    <scope>NUCLEOTIDE SEQUENCE [LARGE SCALE GENOMIC DNA]</scope>
    <source>
        <strain evidence="6 7">MLFW-2</strain>
    </source>
</reference>
<evidence type="ECO:0000256" key="5">
    <source>
        <dbReference type="PIRSR" id="PIRSR004846-1"/>
    </source>
</evidence>
<evidence type="ECO:0000256" key="4">
    <source>
        <dbReference type="ARBA" id="ARBA00022729"/>
    </source>
</evidence>
<dbReference type="InterPro" id="IPR005950">
    <property type="entry name" value="ModA"/>
</dbReference>
<dbReference type="InterPro" id="IPR050682">
    <property type="entry name" value="ModA/WtpA"/>
</dbReference>
<dbReference type="AlphaFoldDB" id="A0A1E5L4B3"/>
<dbReference type="RefSeq" id="WP_069702690.1">
    <property type="nucleotide sequence ID" value="NZ_MJAT01000035.1"/>
</dbReference>
<dbReference type="OrthoDB" id="9785015at2"/>
<gene>
    <name evidence="6" type="ORF">BHU72_07115</name>
</gene>
<sequence length="271" mass="29616">MKRIIRLFLIVSVFFTFIIGCGKTTTPAPNVAPNQQPNKAPVAQELMVAGAADLTLAFTELGMSFEQKYGTKVTFSFGSSGQLADQIENGAPFDVIASANVKLVDKLREIDRVIADSQELYALGRVGIATLKTNSLQATTLEDLTKAEFKKIAIANPEHAPYGLAAKQAMETAGVWNAVKPKLVYGKNISDTLTLLETGNVEVAIIALSIVKDDVNFRIIDESLHKPLEQSIAVVKGSKNEEMAREFIRYVNGEGRDIMKKYGFIHPILDK</sequence>
<dbReference type="FunFam" id="3.40.190.10:FF:000035">
    <property type="entry name" value="Molybdate ABC transporter substrate-binding protein"/>
    <property type="match status" value="1"/>
</dbReference>
<dbReference type="InterPro" id="IPR044084">
    <property type="entry name" value="AvModA-like_subst-bd"/>
</dbReference>
<feature type="binding site" evidence="5">
    <location>
        <position position="80"/>
    </location>
    <ligand>
        <name>molybdate</name>
        <dbReference type="ChEBI" id="CHEBI:36264"/>
    </ligand>
</feature>
<protein>
    <submittedName>
        <fullName evidence="6">Molybdate ABC transporter substrate-binding protein</fullName>
    </submittedName>
</protein>
<dbReference type="PANTHER" id="PTHR30632:SF14">
    <property type="entry name" value="TUNGSTATE_MOLYBDATE_CHROMATE-BINDING PROTEIN MODA"/>
    <property type="match status" value="1"/>
</dbReference>
<dbReference type="PROSITE" id="PS51257">
    <property type="entry name" value="PROKAR_LIPOPROTEIN"/>
    <property type="match status" value="1"/>
</dbReference>